<accession>A0A5B7FAS4</accession>
<comment type="caution">
    <text evidence="2">The sequence shown here is derived from an EMBL/GenBank/DDBJ whole genome shotgun (WGS) entry which is preliminary data.</text>
</comment>
<evidence type="ECO:0000313" key="2">
    <source>
        <dbReference type="EMBL" id="MPC42416.1"/>
    </source>
</evidence>
<sequence>MHHRTTTPTSPPPTPGQQGANQGPSPPAATYPTCRLSPMTLPHPQPHPEARGAQPWTMAPHGVHTGASQVVSLPCTD</sequence>
<name>A0A5B7FAS4_PORTR</name>
<proteinExistence type="predicted"/>
<dbReference type="AlphaFoldDB" id="A0A5B7FAS4"/>
<evidence type="ECO:0000313" key="3">
    <source>
        <dbReference type="Proteomes" id="UP000324222"/>
    </source>
</evidence>
<organism evidence="2 3">
    <name type="scientific">Portunus trituberculatus</name>
    <name type="common">Swimming crab</name>
    <name type="synonym">Neptunus trituberculatus</name>
    <dbReference type="NCBI Taxonomy" id="210409"/>
    <lineage>
        <taxon>Eukaryota</taxon>
        <taxon>Metazoa</taxon>
        <taxon>Ecdysozoa</taxon>
        <taxon>Arthropoda</taxon>
        <taxon>Crustacea</taxon>
        <taxon>Multicrustacea</taxon>
        <taxon>Malacostraca</taxon>
        <taxon>Eumalacostraca</taxon>
        <taxon>Eucarida</taxon>
        <taxon>Decapoda</taxon>
        <taxon>Pleocyemata</taxon>
        <taxon>Brachyura</taxon>
        <taxon>Eubrachyura</taxon>
        <taxon>Portunoidea</taxon>
        <taxon>Portunidae</taxon>
        <taxon>Portuninae</taxon>
        <taxon>Portunus</taxon>
    </lineage>
</organism>
<gene>
    <name evidence="2" type="ORF">E2C01_036037</name>
</gene>
<evidence type="ECO:0000256" key="1">
    <source>
        <dbReference type="SAM" id="MobiDB-lite"/>
    </source>
</evidence>
<protein>
    <submittedName>
        <fullName evidence="2">Uncharacterized protein</fullName>
    </submittedName>
</protein>
<dbReference type="EMBL" id="VSRR010005431">
    <property type="protein sequence ID" value="MPC42416.1"/>
    <property type="molecule type" value="Genomic_DNA"/>
</dbReference>
<feature type="region of interest" description="Disordered" evidence="1">
    <location>
        <begin position="1"/>
        <end position="77"/>
    </location>
</feature>
<keyword evidence="3" id="KW-1185">Reference proteome</keyword>
<reference evidence="2 3" key="1">
    <citation type="submission" date="2019-05" db="EMBL/GenBank/DDBJ databases">
        <title>Another draft genome of Portunus trituberculatus and its Hox gene families provides insights of decapod evolution.</title>
        <authorList>
            <person name="Jeong J.-H."/>
            <person name="Song I."/>
            <person name="Kim S."/>
            <person name="Choi T."/>
            <person name="Kim D."/>
            <person name="Ryu S."/>
            <person name="Kim W."/>
        </authorList>
    </citation>
    <scope>NUCLEOTIDE SEQUENCE [LARGE SCALE GENOMIC DNA]</scope>
    <source>
        <tissue evidence="2">Muscle</tissue>
    </source>
</reference>
<dbReference type="Proteomes" id="UP000324222">
    <property type="component" value="Unassembled WGS sequence"/>
</dbReference>